<proteinExistence type="predicted"/>
<protein>
    <submittedName>
        <fullName evidence="2">Uncharacterized protein</fullName>
    </submittedName>
</protein>
<dbReference type="WBParaSite" id="SRDH1_19610.1">
    <property type="protein sequence ID" value="SRDH1_19610.1"/>
    <property type="gene ID" value="SRDH1_19610"/>
</dbReference>
<evidence type="ECO:0000313" key="2">
    <source>
        <dbReference type="WBParaSite" id="SRDH1_19610.1"/>
    </source>
</evidence>
<organism evidence="1 2">
    <name type="scientific">Schistosoma rodhaini</name>
    <dbReference type="NCBI Taxonomy" id="6188"/>
    <lineage>
        <taxon>Eukaryota</taxon>
        <taxon>Metazoa</taxon>
        <taxon>Spiralia</taxon>
        <taxon>Lophotrochozoa</taxon>
        <taxon>Platyhelminthes</taxon>
        <taxon>Trematoda</taxon>
        <taxon>Digenea</taxon>
        <taxon>Strigeidida</taxon>
        <taxon>Schistosomatoidea</taxon>
        <taxon>Schistosomatidae</taxon>
        <taxon>Schistosoma</taxon>
    </lineage>
</organism>
<keyword evidence="1" id="KW-1185">Reference proteome</keyword>
<accession>A0AA85ERC1</accession>
<reference evidence="1" key="1">
    <citation type="submission" date="2022-06" db="EMBL/GenBank/DDBJ databases">
        <authorList>
            <person name="Berger JAMES D."/>
            <person name="Berger JAMES D."/>
        </authorList>
    </citation>
    <scope>NUCLEOTIDE SEQUENCE [LARGE SCALE GENOMIC DNA]</scope>
</reference>
<name>A0AA85ERC1_9TREM</name>
<evidence type="ECO:0000313" key="1">
    <source>
        <dbReference type="Proteomes" id="UP000050792"/>
    </source>
</evidence>
<dbReference type="Proteomes" id="UP000050792">
    <property type="component" value="Unassembled WGS sequence"/>
</dbReference>
<reference evidence="2" key="2">
    <citation type="submission" date="2023-11" db="UniProtKB">
        <authorList>
            <consortium name="WormBaseParasite"/>
        </authorList>
    </citation>
    <scope>IDENTIFICATION</scope>
</reference>
<dbReference type="AlphaFoldDB" id="A0AA85ERC1"/>
<sequence length="70" mass="7880">MISTPVSLNNQTDKVDEVEINITDYDENLKSDDAGENVIDRIIFGVIIFLRNLFPSSMEANEIFNTTLSV</sequence>